<proteinExistence type="predicted"/>
<evidence type="ECO:0000313" key="3">
    <source>
        <dbReference type="Proteomes" id="UP000240382"/>
    </source>
</evidence>
<accession>A0ABX5HLI1</accession>
<evidence type="ECO:0000313" key="2">
    <source>
        <dbReference type="EMBL" id="PSY44865.1"/>
    </source>
</evidence>
<gene>
    <name evidence="2" type="ORF">C7B09_02785</name>
</gene>
<dbReference type="Proteomes" id="UP000240382">
    <property type="component" value="Unassembled WGS sequence"/>
</dbReference>
<evidence type="ECO:0000256" key="1">
    <source>
        <dbReference type="SAM" id="Phobius"/>
    </source>
</evidence>
<keyword evidence="1" id="KW-1133">Transmembrane helix</keyword>
<keyword evidence="1" id="KW-0812">Transmembrane</keyword>
<dbReference type="EMBL" id="PYQT01000002">
    <property type="protein sequence ID" value="PSY44865.1"/>
    <property type="molecule type" value="Genomic_DNA"/>
</dbReference>
<sequence length="71" mass="8108">MENFGPCPAAPIRQPRFFSLSNPSPTDKPCLQRISRLYSFFTFFICTFIVQPGVGITRIKNTQTQILKPDK</sequence>
<keyword evidence="1" id="KW-0472">Membrane</keyword>
<keyword evidence="3" id="KW-1185">Reference proteome</keyword>
<reference evidence="2 3" key="1">
    <citation type="submission" date="2018-03" db="EMBL/GenBank/DDBJ databases">
        <title>Whole Genome Sequencing of Escherichia coli isolates from wildlife.</title>
        <authorList>
            <person name="Whitehouse C.A."/>
            <person name="Lacher D.W."/>
            <person name="Mammel M.K."/>
            <person name="Barnaba T."/>
            <person name="Lorch J.M."/>
        </authorList>
    </citation>
    <scope>NUCLEOTIDE SEQUENCE [LARGE SCALE GENOMIC DNA]</scope>
    <source>
        <strain evidence="2 3">20507-2</strain>
    </source>
</reference>
<protein>
    <submittedName>
        <fullName evidence="2">Uncharacterized protein</fullName>
    </submittedName>
</protein>
<name>A0ABX5HLI1_ESCAL</name>
<organism evidence="2 3">
    <name type="scientific">Escherichia albertii</name>
    <dbReference type="NCBI Taxonomy" id="208962"/>
    <lineage>
        <taxon>Bacteria</taxon>
        <taxon>Pseudomonadati</taxon>
        <taxon>Pseudomonadota</taxon>
        <taxon>Gammaproteobacteria</taxon>
        <taxon>Enterobacterales</taxon>
        <taxon>Enterobacteriaceae</taxon>
        <taxon>Escherichia</taxon>
    </lineage>
</organism>
<feature type="transmembrane region" description="Helical" evidence="1">
    <location>
        <begin position="37"/>
        <end position="59"/>
    </location>
</feature>
<comment type="caution">
    <text evidence="2">The sequence shown here is derived from an EMBL/GenBank/DDBJ whole genome shotgun (WGS) entry which is preliminary data.</text>
</comment>